<dbReference type="GO" id="GO:0004674">
    <property type="term" value="F:protein serine/threonine kinase activity"/>
    <property type="evidence" value="ECO:0007669"/>
    <property type="project" value="UniProtKB-KW"/>
</dbReference>
<dbReference type="InterPro" id="IPR017441">
    <property type="entry name" value="Protein_kinase_ATP_BS"/>
</dbReference>
<evidence type="ECO:0000256" key="5">
    <source>
        <dbReference type="ARBA" id="ARBA00037982"/>
    </source>
</evidence>
<keyword evidence="10" id="KW-1185">Reference proteome</keyword>
<dbReference type="PANTHER" id="PTHR11042:SF190">
    <property type="entry name" value="MITOSIS INHIBITOR PROTEIN KINASE MIK1"/>
    <property type="match status" value="1"/>
</dbReference>
<keyword evidence="4 6" id="KW-0067">ATP-binding</keyword>
<dbReference type="STRING" id="225164.V4BVR1"/>
<reference evidence="9 10" key="1">
    <citation type="journal article" date="2013" name="Nature">
        <title>Insights into bilaterian evolution from three spiralian genomes.</title>
        <authorList>
            <person name="Simakov O."/>
            <person name="Marletaz F."/>
            <person name="Cho S.J."/>
            <person name="Edsinger-Gonzales E."/>
            <person name="Havlak P."/>
            <person name="Hellsten U."/>
            <person name="Kuo D.H."/>
            <person name="Larsson T."/>
            <person name="Lv J."/>
            <person name="Arendt D."/>
            <person name="Savage R."/>
            <person name="Osoegawa K."/>
            <person name="de Jong P."/>
            <person name="Grimwood J."/>
            <person name="Chapman J.A."/>
            <person name="Shapiro H."/>
            <person name="Aerts A."/>
            <person name="Otillar R.P."/>
            <person name="Terry A.Y."/>
            <person name="Boore J.L."/>
            <person name="Grigoriev I.V."/>
            <person name="Lindberg D.R."/>
            <person name="Seaver E.C."/>
            <person name="Weisblat D.A."/>
            <person name="Putnam N.H."/>
            <person name="Rokhsar D.S."/>
        </authorList>
    </citation>
    <scope>NUCLEOTIDE SEQUENCE [LARGE SCALE GENOMIC DNA]</scope>
</reference>
<dbReference type="PROSITE" id="PS00108">
    <property type="entry name" value="PROTEIN_KINASE_ST"/>
    <property type="match status" value="1"/>
</dbReference>
<keyword evidence="1" id="KW-0808">Transferase</keyword>
<evidence type="ECO:0000313" key="9">
    <source>
        <dbReference type="EMBL" id="ESO93119.1"/>
    </source>
</evidence>
<dbReference type="AlphaFoldDB" id="V4BVR1"/>
<evidence type="ECO:0000313" key="10">
    <source>
        <dbReference type="Proteomes" id="UP000030746"/>
    </source>
</evidence>
<gene>
    <name evidence="9" type="ORF">LOTGIDRAFT_190164</name>
</gene>
<dbReference type="InterPro" id="IPR050339">
    <property type="entry name" value="CC_SR_Kinase"/>
</dbReference>
<dbReference type="CTD" id="20244878"/>
<evidence type="ECO:0000256" key="3">
    <source>
        <dbReference type="ARBA" id="ARBA00022777"/>
    </source>
</evidence>
<dbReference type="GO" id="GO:0005524">
    <property type="term" value="F:ATP binding"/>
    <property type="evidence" value="ECO:0007669"/>
    <property type="project" value="UniProtKB-UniRule"/>
</dbReference>
<dbReference type="CDD" id="cd00180">
    <property type="entry name" value="PKc"/>
    <property type="match status" value="1"/>
</dbReference>
<dbReference type="InterPro" id="IPR011009">
    <property type="entry name" value="Kinase-like_dom_sf"/>
</dbReference>
<name>V4BVR1_LOTGI</name>
<dbReference type="InterPro" id="IPR000719">
    <property type="entry name" value="Prot_kinase_dom"/>
</dbReference>
<evidence type="ECO:0000256" key="4">
    <source>
        <dbReference type="ARBA" id="ARBA00022840"/>
    </source>
</evidence>
<dbReference type="PROSITE" id="PS00107">
    <property type="entry name" value="PROTEIN_KINASE_ATP"/>
    <property type="match status" value="1"/>
</dbReference>
<comment type="similarity">
    <text evidence="5">Belongs to the protein kinase superfamily. Ser/Thr protein kinase family. GCN2 subfamily.</text>
</comment>
<organism evidence="9 10">
    <name type="scientific">Lottia gigantea</name>
    <name type="common">Giant owl limpet</name>
    <dbReference type="NCBI Taxonomy" id="225164"/>
    <lineage>
        <taxon>Eukaryota</taxon>
        <taxon>Metazoa</taxon>
        <taxon>Spiralia</taxon>
        <taxon>Lophotrochozoa</taxon>
        <taxon>Mollusca</taxon>
        <taxon>Gastropoda</taxon>
        <taxon>Patellogastropoda</taxon>
        <taxon>Lottioidea</taxon>
        <taxon>Lottiidae</taxon>
        <taxon>Lottia</taxon>
    </lineage>
</organism>
<dbReference type="HOGENOM" id="CLU_1060048_0_0_1"/>
<evidence type="ECO:0000256" key="6">
    <source>
        <dbReference type="PROSITE-ProRule" id="PRU10141"/>
    </source>
</evidence>
<dbReference type="SMART" id="SM00220">
    <property type="entry name" value="S_TKc"/>
    <property type="match status" value="1"/>
</dbReference>
<proteinExistence type="inferred from homology"/>
<dbReference type="OMA" id="CLIMAYH"/>
<keyword evidence="3" id="KW-0418">Kinase</keyword>
<dbReference type="Gene3D" id="1.10.510.10">
    <property type="entry name" value="Transferase(Phosphotransferase) domain 1"/>
    <property type="match status" value="1"/>
</dbReference>
<dbReference type="OrthoDB" id="10057425at2759"/>
<evidence type="ECO:0000256" key="1">
    <source>
        <dbReference type="ARBA" id="ARBA00022679"/>
    </source>
</evidence>
<accession>V4BVR1</accession>
<evidence type="ECO:0000259" key="8">
    <source>
        <dbReference type="PROSITE" id="PS50011"/>
    </source>
</evidence>
<dbReference type="SUPFAM" id="SSF56112">
    <property type="entry name" value="Protein kinase-like (PK-like)"/>
    <property type="match status" value="1"/>
</dbReference>
<dbReference type="PANTHER" id="PTHR11042">
    <property type="entry name" value="EUKARYOTIC TRANSLATION INITIATION FACTOR 2-ALPHA KINASE EIF2-ALPHA KINASE -RELATED"/>
    <property type="match status" value="1"/>
</dbReference>
<sequence>MGAGESKEIRGYTIDEKLGSGCFGEVFKCNKDGKTYAIKKMVVNDSATIKEVRSHMGLSHINVVKYIDSFSDEGYLWIVLEYCSGGNLNDYVLRQNPNSSELIRCIRQVLYGVEYLHSNRVLHRDIKPDNVMMQGNTLKLADFGLARIWSLSNDSEYYDLKGQKGLGPPYYTAPEVQLGNITKAVDIFSVGCMIIAMFSRTTISWAGGKQLLAPYINNPNNQITDASEQAKKNYVGKLNGLTGGQKDMVVKMVEDKWRNRPSATAAKASF</sequence>
<dbReference type="Pfam" id="PF00069">
    <property type="entry name" value="Pkinase"/>
    <property type="match status" value="1"/>
</dbReference>
<dbReference type="RefSeq" id="XP_009056318.1">
    <property type="nucleotide sequence ID" value="XM_009058070.1"/>
</dbReference>
<feature type="domain" description="Protein kinase" evidence="8">
    <location>
        <begin position="12"/>
        <end position="270"/>
    </location>
</feature>
<keyword evidence="2 6" id="KW-0547">Nucleotide-binding</keyword>
<evidence type="ECO:0000256" key="2">
    <source>
        <dbReference type="ARBA" id="ARBA00022741"/>
    </source>
</evidence>
<dbReference type="GO" id="GO:0110031">
    <property type="term" value="P:negative regulation of G2/MI transition of meiotic cell cycle"/>
    <property type="evidence" value="ECO:0007669"/>
    <property type="project" value="TreeGrafter"/>
</dbReference>
<dbReference type="EMBL" id="KB201977">
    <property type="protein sequence ID" value="ESO93119.1"/>
    <property type="molecule type" value="Genomic_DNA"/>
</dbReference>
<dbReference type="GeneID" id="20244878"/>
<evidence type="ECO:0000256" key="7">
    <source>
        <dbReference type="RuleBase" id="RU000304"/>
    </source>
</evidence>
<keyword evidence="7" id="KW-0723">Serine/threonine-protein kinase</keyword>
<dbReference type="KEGG" id="lgi:LOTGIDRAFT_190164"/>
<dbReference type="PROSITE" id="PS50011">
    <property type="entry name" value="PROTEIN_KINASE_DOM"/>
    <property type="match status" value="1"/>
</dbReference>
<dbReference type="GO" id="GO:0005737">
    <property type="term" value="C:cytoplasm"/>
    <property type="evidence" value="ECO:0007669"/>
    <property type="project" value="TreeGrafter"/>
</dbReference>
<feature type="binding site" evidence="6">
    <location>
        <position position="40"/>
    </location>
    <ligand>
        <name>ATP</name>
        <dbReference type="ChEBI" id="CHEBI:30616"/>
    </ligand>
</feature>
<dbReference type="InterPro" id="IPR008271">
    <property type="entry name" value="Ser/Thr_kinase_AS"/>
</dbReference>
<dbReference type="GO" id="GO:0005634">
    <property type="term" value="C:nucleus"/>
    <property type="evidence" value="ECO:0007669"/>
    <property type="project" value="TreeGrafter"/>
</dbReference>
<dbReference type="Proteomes" id="UP000030746">
    <property type="component" value="Unassembled WGS sequence"/>
</dbReference>
<protein>
    <recommendedName>
        <fullName evidence="8">Protein kinase domain-containing protein</fullName>
    </recommendedName>
</protein>